<sequence>MSSLNILRHILLVVALLFVFVQTSHAIDDGEPPVGNVLGRTLHKPIKCDKKVATNARIKLHYTARQWNKEEFFEDTYKSGTPLSYKLGSDKLMKGLEQGIKNMCEHESRRLLIPADLAYGELGLPGLVDPDAAIIMEVEMLEVNSPFRNPWFWAGLIVLVAAFVVLRKQAQLENQSKVAAFIERKEQ</sequence>
<evidence type="ECO:0000256" key="5">
    <source>
        <dbReference type="PROSITE-ProRule" id="PRU00277"/>
    </source>
</evidence>
<dbReference type="EC" id="5.2.1.8" evidence="2 5"/>
<keyword evidence="10" id="KW-1185">Reference proteome</keyword>
<evidence type="ECO:0000256" key="2">
    <source>
        <dbReference type="ARBA" id="ARBA00013194"/>
    </source>
</evidence>
<evidence type="ECO:0000256" key="3">
    <source>
        <dbReference type="ARBA" id="ARBA00023110"/>
    </source>
</evidence>
<feature type="domain" description="PPIase FKBP-type" evidence="8">
    <location>
        <begin position="55"/>
        <end position="144"/>
    </location>
</feature>
<gene>
    <name evidence="9" type="ORF">BCR42DRAFT_429093</name>
</gene>
<keyword evidence="7" id="KW-0732">Signal</keyword>
<evidence type="ECO:0000256" key="7">
    <source>
        <dbReference type="SAM" id="SignalP"/>
    </source>
</evidence>
<organism evidence="9 10">
    <name type="scientific">Absidia repens</name>
    <dbReference type="NCBI Taxonomy" id="90262"/>
    <lineage>
        <taxon>Eukaryota</taxon>
        <taxon>Fungi</taxon>
        <taxon>Fungi incertae sedis</taxon>
        <taxon>Mucoromycota</taxon>
        <taxon>Mucoromycotina</taxon>
        <taxon>Mucoromycetes</taxon>
        <taxon>Mucorales</taxon>
        <taxon>Cunninghamellaceae</taxon>
        <taxon>Absidia</taxon>
    </lineage>
</organism>
<accession>A0A1X2HXE7</accession>
<dbReference type="InterPro" id="IPR001179">
    <property type="entry name" value="PPIase_FKBP_dom"/>
</dbReference>
<dbReference type="STRING" id="90262.A0A1X2HXE7"/>
<reference evidence="9 10" key="1">
    <citation type="submission" date="2016-07" db="EMBL/GenBank/DDBJ databases">
        <title>Pervasive Adenine N6-methylation of Active Genes in Fungi.</title>
        <authorList>
            <consortium name="DOE Joint Genome Institute"/>
            <person name="Mondo S.J."/>
            <person name="Dannebaum R.O."/>
            <person name="Kuo R.C."/>
            <person name="Labutti K."/>
            <person name="Haridas S."/>
            <person name="Kuo A."/>
            <person name="Salamov A."/>
            <person name="Ahrendt S.R."/>
            <person name="Lipzen A."/>
            <person name="Sullivan W."/>
            <person name="Andreopoulos W.B."/>
            <person name="Clum A."/>
            <person name="Lindquist E."/>
            <person name="Daum C."/>
            <person name="Ramamoorthy G.K."/>
            <person name="Gryganskyi A."/>
            <person name="Culley D."/>
            <person name="Magnuson J.K."/>
            <person name="James T.Y."/>
            <person name="O'Malley M.A."/>
            <person name="Stajich J.E."/>
            <person name="Spatafora J.W."/>
            <person name="Visel A."/>
            <person name="Grigoriev I.V."/>
        </authorList>
    </citation>
    <scope>NUCLEOTIDE SEQUENCE [LARGE SCALE GENOMIC DNA]</scope>
    <source>
        <strain evidence="9 10">NRRL 1336</strain>
    </source>
</reference>
<dbReference type="SUPFAM" id="SSF54534">
    <property type="entry name" value="FKBP-like"/>
    <property type="match status" value="1"/>
</dbReference>
<keyword evidence="3 5" id="KW-0697">Rotamase</keyword>
<feature type="transmembrane region" description="Helical" evidence="6">
    <location>
        <begin position="150"/>
        <end position="166"/>
    </location>
</feature>
<dbReference type="GO" id="GO:0003755">
    <property type="term" value="F:peptidyl-prolyl cis-trans isomerase activity"/>
    <property type="evidence" value="ECO:0007669"/>
    <property type="project" value="UniProtKB-KW"/>
</dbReference>
<keyword evidence="6" id="KW-0812">Transmembrane</keyword>
<dbReference type="PANTHER" id="PTHR45779">
    <property type="entry name" value="PEPTIDYLPROLYL ISOMERASE"/>
    <property type="match status" value="1"/>
</dbReference>
<dbReference type="Proteomes" id="UP000193560">
    <property type="component" value="Unassembled WGS sequence"/>
</dbReference>
<evidence type="ECO:0000256" key="1">
    <source>
        <dbReference type="ARBA" id="ARBA00000971"/>
    </source>
</evidence>
<evidence type="ECO:0000313" key="10">
    <source>
        <dbReference type="Proteomes" id="UP000193560"/>
    </source>
</evidence>
<evidence type="ECO:0000259" key="8">
    <source>
        <dbReference type="PROSITE" id="PS50059"/>
    </source>
</evidence>
<proteinExistence type="predicted"/>
<dbReference type="InterPro" id="IPR046357">
    <property type="entry name" value="PPIase_dom_sf"/>
</dbReference>
<dbReference type="Pfam" id="PF00254">
    <property type="entry name" value="FKBP_C"/>
    <property type="match status" value="1"/>
</dbReference>
<dbReference type="AlphaFoldDB" id="A0A1X2HXE7"/>
<dbReference type="GO" id="GO:0005783">
    <property type="term" value="C:endoplasmic reticulum"/>
    <property type="evidence" value="ECO:0007669"/>
    <property type="project" value="TreeGrafter"/>
</dbReference>
<evidence type="ECO:0000256" key="4">
    <source>
        <dbReference type="ARBA" id="ARBA00023235"/>
    </source>
</evidence>
<dbReference type="Gene3D" id="3.10.50.40">
    <property type="match status" value="1"/>
</dbReference>
<name>A0A1X2HXE7_9FUNG</name>
<dbReference type="OrthoDB" id="1902587at2759"/>
<feature type="chain" id="PRO_5013276160" description="peptidylprolyl isomerase" evidence="7">
    <location>
        <begin position="27"/>
        <end position="187"/>
    </location>
</feature>
<feature type="signal peptide" evidence="7">
    <location>
        <begin position="1"/>
        <end position="26"/>
    </location>
</feature>
<comment type="caution">
    <text evidence="9">The sequence shown here is derived from an EMBL/GenBank/DDBJ whole genome shotgun (WGS) entry which is preliminary data.</text>
</comment>
<dbReference type="EMBL" id="MCGE01000049">
    <property type="protein sequence ID" value="ORZ04629.1"/>
    <property type="molecule type" value="Genomic_DNA"/>
</dbReference>
<dbReference type="PROSITE" id="PS50059">
    <property type="entry name" value="FKBP_PPIASE"/>
    <property type="match status" value="1"/>
</dbReference>
<dbReference type="PANTHER" id="PTHR45779:SF7">
    <property type="entry name" value="PEPTIDYLPROLYL ISOMERASE"/>
    <property type="match status" value="1"/>
</dbReference>
<keyword evidence="6" id="KW-0472">Membrane</keyword>
<evidence type="ECO:0000313" key="9">
    <source>
        <dbReference type="EMBL" id="ORZ04629.1"/>
    </source>
</evidence>
<keyword evidence="6" id="KW-1133">Transmembrane helix</keyword>
<evidence type="ECO:0000256" key="6">
    <source>
        <dbReference type="SAM" id="Phobius"/>
    </source>
</evidence>
<protein>
    <recommendedName>
        <fullName evidence="2 5">peptidylprolyl isomerase</fullName>
        <ecNumber evidence="2 5">5.2.1.8</ecNumber>
    </recommendedName>
</protein>
<dbReference type="InterPro" id="IPR044609">
    <property type="entry name" value="FKBP2/11"/>
</dbReference>
<keyword evidence="4 5" id="KW-0413">Isomerase</keyword>
<comment type="catalytic activity">
    <reaction evidence="1 5">
        <text>[protein]-peptidylproline (omega=180) = [protein]-peptidylproline (omega=0)</text>
        <dbReference type="Rhea" id="RHEA:16237"/>
        <dbReference type="Rhea" id="RHEA-COMP:10747"/>
        <dbReference type="Rhea" id="RHEA-COMP:10748"/>
        <dbReference type="ChEBI" id="CHEBI:83833"/>
        <dbReference type="ChEBI" id="CHEBI:83834"/>
        <dbReference type="EC" id="5.2.1.8"/>
    </reaction>
</comment>